<feature type="region of interest" description="Disordered" evidence="1">
    <location>
        <begin position="96"/>
        <end position="143"/>
    </location>
</feature>
<reference evidence="2 3" key="1">
    <citation type="journal article" date="2019" name="Sci. Rep.">
        <title>Orb-weaving spider Araneus ventricosus genome elucidates the spidroin gene catalogue.</title>
        <authorList>
            <person name="Kono N."/>
            <person name="Nakamura H."/>
            <person name="Ohtoshi R."/>
            <person name="Moran D.A.P."/>
            <person name="Shinohara A."/>
            <person name="Yoshida Y."/>
            <person name="Fujiwara M."/>
            <person name="Mori M."/>
            <person name="Tomita M."/>
            <person name="Arakawa K."/>
        </authorList>
    </citation>
    <scope>NUCLEOTIDE SEQUENCE [LARGE SCALE GENOMIC DNA]</scope>
</reference>
<evidence type="ECO:0000313" key="3">
    <source>
        <dbReference type="Proteomes" id="UP000499080"/>
    </source>
</evidence>
<evidence type="ECO:0000313" key="2">
    <source>
        <dbReference type="EMBL" id="GBN83041.1"/>
    </source>
</evidence>
<dbReference type="Proteomes" id="UP000499080">
    <property type="component" value="Unassembled WGS sequence"/>
</dbReference>
<dbReference type="EMBL" id="BGPR01019830">
    <property type="protein sequence ID" value="GBN83041.1"/>
    <property type="molecule type" value="Genomic_DNA"/>
</dbReference>
<organism evidence="2 3">
    <name type="scientific">Araneus ventricosus</name>
    <name type="common">Orbweaver spider</name>
    <name type="synonym">Epeira ventricosa</name>
    <dbReference type="NCBI Taxonomy" id="182803"/>
    <lineage>
        <taxon>Eukaryota</taxon>
        <taxon>Metazoa</taxon>
        <taxon>Ecdysozoa</taxon>
        <taxon>Arthropoda</taxon>
        <taxon>Chelicerata</taxon>
        <taxon>Arachnida</taxon>
        <taxon>Araneae</taxon>
        <taxon>Araneomorphae</taxon>
        <taxon>Entelegynae</taxon>
        <taxon>Araneoidea</taxon>
        <taxon>Araneidae</taxon>
        <taxon>Araneus</taxon>
    </lineage>
</organism>
<proteinExistence type="predicted"/>
<keyword evidence="3" id="KW-1185">Reference proteome</keyword>
<dbReference type="AlphaFoldDB" id="A0A4Y2S4Z4"/>
<feature type="compositionally biased region" description="Basic and acidic residues" evidence="1">
    <location>
        <begin position="107"/>
        <end position="117"/>
    </location>
</feature>
<evidence type="ECO:0000256" key="1">
    <source>
        <dbReference type="SAM" id="MobiDB-lite"/>
    </source>
</evidence>
<gene>
    <name evidence="2" type="ORF">AVEN_39394_1</name>
</gene>
<protein>
    <submittedName>
        <fullName evidence="2">Uncharacterized protein</fullName>
    </submittedName>
</protein>
<accession>A0A4Y2S4Z4</accession>
<comment type="caution">
    <text evidence="2">The sequence shown here is derived from an EMBL/GenBank/DDBJ whole genome shotgun (WGS) entry which is preliminary data.</text>
</comment>
<name>A0A4Y2S4Z4_ARAVE</name>
<sequence length="143" mass="15924">MSLDYLRDNNEAASLNLVLHDINATLEQHGLSCALIGIPVPTANAIEIPPYNQDVGREDAEQRISSLNREQLIIHHCSLSNCIFLGKPMKNKKNLQLQPQNINGKKIKAEARKDKTPEPTGPGGPQLEQHQPLAYPITKEFKK</sequence>